<evidence type="ECO:0000313" key="3">
    <source>
        <dbReference type="EMBL" id="TYR65303.1"/>
    </source>
</evidence>
<dbReference type="EMBL" id="VSZQ01000026">
    <property type="protein sequence ID" value="TYR65303.1"/>
    <property type="molecule type" value="Genomic_DNA"/>
</dbReference>
<accession>A0A5D4JNT5</accession>
<proteinExistence type="predicted"/>
<keyword evidence="4" id="KW-1185">Reference proteome</keyword>
<dbReference type="InterPro" id="IPR005509">
    <property type="entry name" value="AfsA_hotdog_dom"/>
</dbReference>
<evidence type="ECO:0000313" key="4">
    <source>
        <dbReference type="Proteomes" id="UP000323242"/>
    </source>
</evidence>
<feature type="compositionally biased region" description="Low complexity" evidence="1">
    <location>
        <begin position="21"/>
        <end position="33"/>
    </location>
</feature>
<organism evidence="3 4">
    <name type="scientific">Streptomyces parvus</name>
    <dbReference type="NCBI Taxonomy" id="66428"/>
    <lineage>
        <taxon>Bacteria</taxon>
        <taxon>Bacillati</taxon>
        <taxon>Actinomycetota</taxon>
        <taxon>Actinomycetes</taxon>
        <taxon>Kitasatosporales</taxon>
        <taxon>Streptomycetaceae</taxon>
        <taxon>Streptomyces</taxon>
    </lineage>
</organism>
<evidence type="ECO:0000259" key="2">
    <source>
        <dbReference type="Pfam" id="PF03756"/>
    </source>
</evidence>
<feature type="region of interest" description="Disordered" evidence="1">
    <location>
        <begin position="1"/>
        <end position="33"/>
    </location>
</feature>
<dbReference type="Proteomes" id="UP000323242">
    <property type="component" value="Unassembled WGS sequence"/>
</dbReference>
<reference evidence="3 4" key="1">
    <citation type="submission" date="2019-08" db="EMBL/GenBank/DDBJ databases">
        <title>Draft genome for granaticin producer strain Streptomyces parvus C05.</title>
        <authorList>
            <person name="Gonzalez-Pimentel J.L."/>
        </authorList>
    </citation>
    <scope>NUCLEOTIDE SEQUENCE [LARGE SCALE GENOMIC DNA]</scope>
    <source>
        <strain evidence="3 4">C05</strain>
    </source>
</reference>
<dbReference type="Pfam" id="PF03756">
    <property type="entry name" value="AfsA"/>
    <property type="match status" value="1"/>
</dbReference>
<feature type="domain" description="A-factor biosynthesis hotdog" evidence="2">
    <location>
        <begin position="47"/>
        <end position="174"/>
    </location>
</feature>
<evidence type="ECO:0000256" key="1">
    <source>
        <dbReference type="SAM" id="MobiDB-lite"/>
    </source>
</evidence>
<gene>
    <name evidence="3" type="ORF">FY004_07065</name>
</gene>
<sequence length="313" mass="32877">MHGVASDDLTRMPGSRTSQGALASASPRAAASGVSPDWRQLGLESMASMLVLTLHRSGTSYFEAACQWARLHPLNERVIAVRHHPMLLAESTRQLALALQSTHLPIAGNEPLEAASVRMGLRLRAQPVERGSATTVAVALSVSDLARSRGGLVGFRLTAEYRYAGVPFGTCSMRLARPAALGVPVENPVNYSTVLHPPAGAVGAATDLDVMLARAPQGRTLVMPRDPGHPVLLGGRSGRLPTLGVLEAGRQAVLLKSGMTPAAVAGLRVDLHRPVPLRGALVETEVESDSVRFLLTSAGSLAAEGSVMLLRPQ</sequence>
<comment type="caution">
    <text evidence="3">The sequence shown here is derived from an EMBL/GenBank/DDBJ whole genome shotgun (WGS) entry which is preliminary data.</text>
</comment>
<dbReference type="AlphaFoldDB" id="A0A5D4JNT5"/>
<name>A0A5D4JNT5_9ACTN</name>
<protein>
    <recommendedName>
        <fullName evidence="2">A-factor biosynthesis hotdog domain-containing protein</fullName>
    </recommendedName>
</protein>